<gene>
    <name evidence="1" type="ORF">BDV96DRAFT_607511</name>
</gene>
<evidence type="ECO:0000313" key="2">
    <source>
        <dbReference type="Proteomes" id="UP000799770"/>
    </source>
</evidence>
<accession>A0A6A5YG72</accession>
<dbReference type="Proteomes" id="UP000799770">
    <property type="component" value="Unassembled WGS sequence"/>
</dbReference>
<dbReference type="EMBL" id="ML977364">
    <property type="protein sequence ID" value="KAF2106289.1"/>
    <property type="molecule type" value="Genomic_DNA"/>
</dbReference>
<name>A0A6A5YG72_9PLEO</name>
<proteinExistence type="predicted"/>
<keyword evidence="2" id="KW-1185">Reference proteome</keyword>
<reference evidence="1" key="1">
    <citation type="journal article" date="2020" name="Stud. Mycol.">
        <title>101 Dothideomycetes genomes: a test case for predicting lifestyles and emergence of pathogens.</title>
        <authorList>
            <person name="Haridas S."/>
            <person name="Albert R."/>
            <person name="Binder M."/>
            <person name="Bloem J."/>
            <person name="Labutti K."/>
            <person name="Salamov A."/>
            <person name="Andreopoulos B."/>
            <person name="Baker S."/>
            <person name="Barry K."/>
            <person name="Bills G."/>
            <person name="Bluhm B."/>
            <person name="Cannon C."/>
            <person name="Castanera R."/>
            <person name="Culley D."/>
            <person name="Daum C."/>
            <person name="Ezra D."/>
            <person name="Gonzalez J."/>
            <person name="Henrissat B."/>
            <person name="Kuo A."/>
            <person name="Liang C."/>
            <person name="Lipzen A."/>
            <person name="Lutzoni F."/>
            <person name="Magnuson J."/>
            <person name="Mondo S."/>
            <person name="Nolan M."/>
            <person name="Ohm R."/>
            <person name="Pangilinan J."/>
            <person name="Park H.-J."/>
            <person name="Ramirez L."/>
            <person name="Alfaro M."/>
            <person name="Sun H."/>
            <person name="Tritt A."/>
            <person name="Yoshinaga Y."/>
            <person name="Zwiers L.-H."/>
            <person name="Turgeon B."/>
            <person name="Goodwin S."/>
            <person name="Spatafora J."/>
            <person name="Crous P."/>
            <person name="Grigoriev I."/>
        </authorList>
    </citation>
    <scope>NUCLEOTIDE SEQUENCE</scope>
    <source>
        <strain evidence="1">CBS 627.86</strain>
    </source>
</reference>
<evidence type="ECO:0000313" key="1">
    <source>
        <dbReference type="EMBL" id="KAF2106289.1"/>
    </source>
</evidence>
<organism evidence="1 2">
    <name type="scientific">Lophiotrema nucula</name>
    <dbReference type="NCBI Taxonomy" id="690887"/>
    <lineage>
        <taxon>Eukaryota</taxon>
        <taxon>Fungi</taxon>
        <taxon>Dikarya</taxon>
        <taxon>Ascomycota</taxon>
        <taxon>Pezizomycotina</taxon>
        <taxon>Dothideomycetes</taxon>
        <taxon>Pleosporomycetidae</taxon>
        <taxon>Pleosporales</taxon>
        <taxon>Lophiotremataceae</taxon>
        <taxon>Lophiotrema</taxon>
    </lineage>
</organism>
<sequence>MSIFSSWNLQLNLWSMQKGAIGATEIEAFMHISEAEEDRRSWRAKRAHAHQITAHLPHGSLKVSSGINSGLVIQRTGISLGKRTDTLMVISTLMQALPSRATRPKVTASDIGPGRRVESRLDTVESAYRISDKDLDMFRRKKQHVKDHIEVSLGEAMPVVILAP</sequence>
<protein>
    <submittedName>
        <fullName evidence="1">Uncharacterized protein</fullName>
    </submittedName>
</protein>
<dbReference type="AlphaFoldDB" id="A0A6A5YG72"/>